<feature type="domain" description="Fibronectin type-III" evidence="2">
    <location>
        <begin position="118"/>
        <end position="243"/>
    </location>
</feature>
<dbReference type="InParanoid" id="T1FUN9"/>
<dbReference type="PANTHER" id="PTHR10725">
    <property type="entry name" value="THAP DOMAIN-CONTAINING PROTEIN 9"/>
    <property type="match status" value="1"/>
</dbReference>
<evidence type="ECO:0000313" key="4">
    <source>
        <dbReference type="EnsemblMetazoa" id="HelroP193153"/>
    </source>
</evidence>
<dbReference type="PROSITE" id="PS50853">
    <property type="entry name" value="FN3"/>
    <property type="match status" value="1"/>
</dbReference>
<dbReference type="CTD" id="20212535"/>
<accession>T1FUN9</accession>
<dbReference type="STRING" id="6412.T1FUN9"/>
<dbReference type="eggNOG" id="KOG3513">
    <property type="taxonomic scope" value="Eukaryota"/>
</dbReference>
<feature type="compositionally biased region" description="Basic residues" evidence="1">
    <location>
        <begin position="850"/>
        <end position="865"/>
    </location>
</feature>
<gene>
    <name evidence="4" type="primary">20212535</name>
    <name evidence="3" type="ORF">HELRODRAFT_193153</name>
</gene>
<organism evidence="4 5">
    <name type="scientific">Helobdella robusta</name>
    <name type="common">Californian leech</name>
    <dbReference type="NCBI Taxonomy" id="6412"/>
    <lineage>
        <taxon>Eukaryota</taxon>
        <taxon>Metazoa</taxon>
        <taxon>Spiralia</taxon>
        <taxon>Lophotrochozoa</taxon>
        <taxon>Annelida</taxon>
        <taxon>Clitellata</taxon>
        <taxon>Hirudinea</taxon>
        <taxon>Rhynchobdellida</taxon>
        <taxon>Glossiphoniidae</taxon>
        <taxon>Helobdella</taxon>
    </lineage>
</organism>
<feature type="compositionally biased region" description="Gly residues" evidence="1">
    <location>
        <begin position="825"/>
        <end position="838"/>
    </location>
</feature>
<feature type="compositionally biased region" description="Basic and acidic residues" evidence="1">
    <location>
        <begin position="582"/>
        <end position="597"/>
    </location>
</feature>
<dbReference type="GeneID" id="20212535"/>
<dbReference type="InterPro" id="IPR013783">
    <property type="entry name" value="Ig-like_fold"/>
</dbReference>
<reference evidence="3 5" key="2">
    <citation type="journal article" date="2013" name="Nature">
        <title>Insights into bilaterian evolution from three spiralian genomes.</title>
        <authorList>
            <person name="Simakov O."/>
            <person name="Marletaz F."/>
            <person name="Cho S.J."/>
            <person name="Edsinger-Gonzales E."/>
            <person name="Havlak P."/>
            <person name="Hellsten U."/>
            <person name="Kuo D.H."/>
            <person name="Larsson T."/>
            <person name="Lv J."/>
            <person name="Arendt D."/>
            <person name="Savage R."/>
            <person name="Osoegawa K."/>
            <person name="de Jong P."/>
            <person name="Grimwood J."/>
            <person name="Chapman J.A."/>
            <person name="Shapiro H."/>
            <person name="Aerts A."/>
            <person name="Otillar R.P."/>
            <person name="Terry A.Y."/>
            <person name="Boore J.L."/>
            <person name="Grigoriev I.V."/>
            <person name="Lindberg D.R."/>
            <person name="Seaver E.C."/>
            <person name="Weisblat D.A."/>
            <person name="Putnam N.H."/>
            <person name="Rokhsar D.S."/>
        </authorList>
    </citation>
    <scope>NUCLEOTIDE SEQUENCE</scope>
</reference>
<dbReference type="AlphaFoldDB" id="T1FUN9"/>
<feature type="region of interest" description="Disordered" evidence="1">
    <location>
        <begin position="186"/>
        <end position="206"/>
    </location>
</feature>
<dbReference type="OrthoDB" id="6244967at2759"/>
<dbReference type="KEGG" id="hro:HELRODRAFT_193153"/>
<evidence type="ECO:0000313" key="3">
    <source>
        <dbReference type="EMBL" id="ESN97947.1"/>
    </source>
</evidence>
<feature type="compositionally biased region" description="Basic and acidic residues" evidence="1">
    <location>
        <begin position="545"/>
        <end position="572"/>
    </location>
</feature>
<feature type="compositionally biased region" description="Basic and acidic residues" evidence="1">
    <location>
        <begin position="636"/>
        <end position="661"/>
    </location>
</feature>
<dbReference type="Proteomes" id="UP000015101">
    <property type="component" value="Unassembled WGS sequence"/>
</dbReference>
<feature type="compositionally biased region" description="Acidic residues" evidence="1">
    <location>
        <begin position="530"/>
        <end position="544"/>
    </location>
</feature>
<feature type="compositionally biased region" description="Basic and acidic residues" evidence="1">
    <location>
        <begin position="697"/>
        <end position="714"/>
    </location>
</feature>
<evidence type="ECO:0000256" key="1">
    <source>
        <dbReference type="SAM" id="MobiDB-lite"/>
    </source>
</evidence>
<reference evidence="5" key="1">
    <citation type="submission" date="2012-12" db="EMBL/GenBank/DDBJ databases">
        <authorList>
            <person name="Hellsten U."/>
            <person name="Grimwood J."/>
            <person name="Chapman J.A."/>
            <person name="Shapiro H."/>
            <person name="Aerts A."/>
            <person name="Otillar R.P."/>
            <person name="Terry A.Y."/>
            <person name="Boore J.L."/>
            <person name="Simakov O."/>
            <person name="Marletaz F."/>
            <person name="Cho S.-J."/>
            <person name="Edsinger-Gonzales E."/>
            <person name="Havlak P."/>
            <person name="Kuo D.-H."/>
            <person name="Larsson T."/>
            <person name="Lv J."/>
            <person name="Arendt D."/>
            <person name="Savage R."/>
            <person name="Osoegawa K."/>
            <person name="de Jong P."/>
            <person name="Lindberg D.R."/>
            <person name="Seaver E.C."/>
            <person name="Weisblat D.A."/>
            <person name="Putnam N.H."/>
            <person name="Grigoriev I.V."/>
            <person name="Rokhsar D.S."/>
        </authorList>
    </citation>
    <scope>NUCLEOTIDE SEQUENCE</scope>
</reference>
<feature type="compositionally biased region" description="Basic and acidic residues" evidence="1">
    <location>
        <begin position="740"/>
        <end position="783"/>
    </location>
</feature>
<dbReference type="EMBL" id="KB097269">
    <property type="protein sequence ID" value="ESN97947.1"/>
    <property type="molecule type" value="Genomic_DNA"/>
</dbReference>
<dbReference type="Gene3D" id="2.60.40.10">
    <property type="entry name" value="Immunoglobulins"/>
    <property type="match status" value="4"/>
</dbReference>
<proteinExistence type="predicted"/>
<dbReference type="CDD" id="cd00063">
    <property type="entry name" value="FN3"/>
    <property type="match status" value="3"/>
</dbReference>
<feature type="compositionally biased region" description="Basic and acidic residues" evidence="1">
    <location>
        <begin position="333"/>
        <end position="342"/>
    </location>
</feature>
<dbReference type="RefSeq" id="XP_009024017.1">
    <property type="nucleotide sequence ID" value="XM_009025769.1"/>
</dbReference>
<feature type="region of interest" description="Disordered" evidence="1">
    <location>
        <begin position="399"/>
        <end position="868"/>
    </location>
</feature>
<feature type="compositionally biased region" description="Basic and acidic residues" evidence="1">
    <location>
        <begin position="497"/>
        <end position="508"/>
    </location>
</feature>
<dbReference type="SMART" id="SM00060">
    <property type="entry name" value="FN3"/>
    <property type="match status" value="3"/>
</dbReference>
<dbReference type="InterPro" id="IPR036116">
    <property type="entry name" value="FN3_sf"/>
</dbReference>
<dbReference type="InterPro" id="IPR003961">
    <property type="entry name" value="FN3_dom"/>
</dbReference>
<dbReference type="EnsemblMetazoa" id="HelroT193153">
    <property type="protein sequence ID" value="HelroP193153"/>
    <property type="gene ID" value="HelroG193153"/>
</dbReference>
<dbReference type="SUPFAM" id="SSF49265">
    <property type="entry name" value="Fibronectin type III"/>
    <property type="match status" value="3"/>
</dbReference>
<protein>
    <recommendedName>
        <fullName evidence="2">Fibronectin type-III domain-containing protein</fullName>
    </recommendedName>
</protein>
<evidence type="ECO:0000259" key="2">
    <source>
        <dbReference type="PROSITE" id="PS50853"/>
    </source>
</evidence>
<feature type="compositionally biased region" description="Basic and acidic residues" evidence="1">
    <location>
        <begin position="808"/>
        <end position="824"/>
    </location>
</feature>
<sequence length="919" mass="100626">MTTASFHYIKFTDEELFVNRCALRSMKREEQAGPNFHYKVSYKRLRGHGIDDDDDDDDVSDDEVVQQIFDLNANNLSVPNVGVYRAFEIYVLAVNEKGSAHNVKKIIGYSGQGKPKVVPKNLKLLEHTLTWKNATFEWDPVVDDVSLIQGYLTGYKIHYWRTDHPNDVRTVYVSVRPWIPCQQVHKRKRHNRNIRGNGRNGKKVNGTVTNLWPDATINAAVMVVNGGGAGDLSDPISFKTPEGDLKVVERGSDHLKIRWSPPKDSNGNLTGFEIHYKQGGRSSINFENRWVLRSALNFASDGEVVREVGREFQRKGPVKAKADLAKDCLTRVKKKREDDRKPGRLAPPSMESKKEVLINDTNKLEKKLMDLKPGKPYLITVYGTTKAGRGSENFIEDRTRPEAAPTPPIMGPIEIGDDYINVSWTPTDDPDDPNQNPGSTFAVEYKPTDPDKADDDASSSDQGPGLGGGKPSEDDDDDTYDDDDDGDEDDDSDGGNDDDHEKSPDDQKPTGVLSGFDKIKTTKKPSGSIDDLDSEDYRDSDDEDKPVGPETRPHDRPKDRDKDAPERSKDDYSGPGGQQPPKDSRPTKDGRPDDKQPGSDSDDDKSDDNDDEDDSRHTHDEGGDDGFGGPVSQKPDGSKKPSTKTEKPDDGTARSDGDSKPDGSSGPDGTGRPDDSGKPDGSSGKDGSDGRPGGGDSDPKRPSDKPGGDDKETGNPEDSDGKQAGAGKIGDTEGPDGDGGDGRPKKQPGDKPRKPVEDENIKRPVDRFPSDDHDHPRREHPRTDDDDFVENEKLGPHVVGPGPGSQDGQDRPRSDNYRPDDEGVGRPGGAGRPGGGNDKGILHPKTTPKVPKKKGQKKGKKKGTWKRTIPESENNWINVTDLKPGATYDVRIVAKNKGGKEAKTNATKIVVIPETKSNF</sequence>
<feature type="compositionally biased region" description="Acidic residues" evidence="1">
    <location>
        <begin position="600"/>
        <end position="613"/>
    </location>
</feature>
<keyword evidence="5" id="KW-1185">Reference proteome</keyword>
<dbReference type="HOGENOM" id="CLU_317190_0_0_1"/>
<dbReference type="PANTHER" id="PTHR10725:SF74">
    <property type="entry name" value="ERAP1-LIKE C-TERMINAL DOMAIN-CONTAINING PROTEIN"/>
    <property type="match status" value="1"/>
</dbReference>
<feature type="compositionally biased region" description="Acidic residues" evidence="1">
    <location>
        <begin position="473"/>
        <end position="496"/>
    </location>
</feature>
<dbReference type="OMA" id="ESENNWI"/>
<dbReference type="EMBL" id="AMQM01006110">
    <property type="status" value="NOT_ANNOTATED_CDS"/>
    <property type="molecule type" value="Genomic_DNA"/>
</dbReference>
<feature type="region of interest" description="Disordered" evidence="1">
    <location>
        <begin position="333"/>
        <end position="354"/>
    </location>
</feature>
<evidence type="ECO:0000313" key="5">
    <source>
        <dbReference type="Proteomes" id="UP000015101"/>
    </source>
</evidence>
<name>T1FUN9_HELRO</name>
<reference evidence="4" key="3">
    <citation type="submission" date="2015-06" db="UniProtKB">
        <authorList>
            <consortium name="EnsemblMetazoa"/>
        </authorList>
    </citation>
    <scope>IDENTIFICATION</scope>
</reference>